<dbReference type="Gene3D" id="1.20.81.30">
    <property type="entry name" value="Type II secretion system (T2SS), domain F"/>
    <property type="match status" value="2"/>
</dbReference>
<dbReference type="AlphaFoldDB" id="A0A5R9J8G5"/>
<name>A0A5R9J8G5_9PROT</name>
<gene>
    <name evidence="10" type="ORF">FE263_14375</name>
</gene>
<dbReference type="PRINTS" id="PR00812">
    <property type="entry name" value="BCTERIALGSPF"/>
</dbReference>
<keyword evidence="6 8" id="KW-1133">Transmembrane helix</keyword>
<comment type="similarity">
    <text evidence="2">Belongs to the GSP F family.</text>
</comment>
<evidence type="ECO:0000259" key="9">
    <source>
        <dbReference type="Pfam" id="PF00482"/>
    </source>
</evidence>
<dbReference type="RefSeq" id="WP_138326726.1">
    <property type="nucleotide sequence ID" value="NZ_VCDI01000005.1"/>
</dbReference>
<feature type="domain" description="Type II secretion system protein GspF" evidence="9">
    <location>
        <begin position="75"/>
        <end position="198"/>
    </location>
</feature>
<dbReference type="GO" id="GO:0005886">
    <property type="term" value="C:plasma membrane"/>
    <property type="evidence" value="ECO:0007669"/>
    <property type="project" value="UniProtKB-SubCell"/>
</dbReference>
<comment type="subcellular location">
    <subcellularLocation>
        <location evidence="1">Cell inner membrane</location>
        <topology evidence="1">Multi-pass membrane protein</topology>
    </subcellularLocation>
</comment>
<feature type="transmembrane region" description="Helical" evidence="8">
    <location>
        <begin position="221"/>
        <end position="247"/>
    </location>
</feature>
<evidence type="ECO:0000313" key="11">
    <source>
        <dbReference type="Proteomes" id="UP000305654"/>
    </source>
</evidence>
<dbReference type="OrthoDB" id="9805682at2"/>
<feature type="domain" description="Type II secretion system protein GspF" evidence="9">
    <location>
        <begin position="278"/>
        <end position="399"/>
    </location>
</feature>
<protein>
    <submittedName>
        <fullName evidence="10">Type II secretion system F family protein</fullName>
    </submittedName>
</protein>
<dbReference type="InterPro" id="IPR042094">
    <property type="entry name" value="T2SS_GspF_sf"/>
</dbReference>
<reference evidence="10 11" key="1">
    <citation type="submission" date="2019-05" db="EMBL/GenBank/DDBJ databases">
        <authorList>
            <person name="Pankratov T."/>
            <person name="Grouzdev D."/>
        </authorList>
    </citation>
    <scope>NUCLEOTIDE SEQUENCE [LARGE SCALE GENOMIC DNA]</scope>
    <source>
        <strain evidence="10 11">KEBCLARHB70R</strain>
    </source>
</reference>
<feature type="transmembrane region" description="Helical" evidence="8">
    <location>
        <begin position="374"/>
        <end position="402"/>
    </location>
</feature>
<dbReference type="PANTHER" id="PTHR30012">
    <property type="entry name" value="GENERAL SECRETION PATHWAY PROTEIN"/>
    <property type="match status" value="1"/>
</dbReference>
<dbReference type="InterPro" id="IPR018076">
    <property type="entry name" value="T2SS_GspF_dom"/>
</dbReference>
<keyword evidence="11" id="KW-1185">Reference proteome</keyword>
<dbReference type="PANTHER" id="PTHR30012:SF7">
    <property type="entry name" value="PROTEIN TRANSPORT PROTEIN HOFC HOMOLOG"/>
    <property type="match status" value="1"/>
</dbReference>
<dbReference type="EMBL" id="VCDI01000005">
    <property type="protein sequence ID" value="TLU71656.1"/>
    <property type="molecule type" value="Genomic_DNA"/>
</dbReference>
<dbReference type="Pfam" id="PF00482">
    <property type="entry name" value="T2SSF"/>
    <property type="match status" value="2"/>
</dbReference>
<dbReference type="Proteomes" id="UP000305654">
    <property type="component" value="Unassembled WGS sequence"/>
</dbReference>
<evidence type="ECO:0000256" key="7">
    <source>
        <dbReference type="ARBA" id="ARBA00023136"/>
    </source>
</evidence>
<evidence type="ECO:0000256" key="4">
    <source>
        <dbReference type="ARBA" id="ARBA00022519"/>
    </source>
</evidence>
<evidence type="ECO:0000256" key="1">
    <source>
        <dbReference type="ARBA" id="ARBA00004429"/>
    </source>
</evidence>
<comment type="caution">
    <text evidence="10">The sequence shown here is derived from an EMBL/GenBank/DDBJ whole genome shotgun (WGS) entry which is preliminary data.</text>
</comment>
<dbReference type="GO" id="GO:0015628">
    <property type="term" value="P:protein secretion by the type II secretion system"/>
    <property type="evidence" value="ECO:0007669"/>
    <property type="project" value="TreeGrafter"/>
</dbReference>
<organism evidence="10 11">
    <name type="scientific">Lichenicoccus roseus</name>
    <dbReference type="NCBI Taxonomy" id="2683649"/>
    <lineage>
        <taxon>Bacteria</taxon>
        <taxon>Pseudomonadati</taxon>
        <taxon>Pseudomonadota</taxon>
        <taxon>Alphaproteobacteria</taxon>
        <taxon>Acetobacterales</taxon>
        <taxon>Acetobacteraceae</taxon>
        <taxon>Lichenicoccus</taxon>
    </lineage>
</organism>
<keyword evidence="5 8" id="KW-0812">Transmembrane</keyword>
<keyword evidence="4" id="KW-0997">Cell inner membrane</keyword>
<dbReference type="FunFam" id="1.20.81.30:FF:000001">
    <property type="entry name" value="Type II secretion system protein F"/>
    <property type="match status" value="1"/>
</dbReference>
<evidence type="ECO:0000313" key="10">
    <source>
        <dbReference type="EMBL" id="TLU71656.1"/>
    </source>
</evidence>
<evidence type="ECO:0000256" key="8">
    <source>
        <dbReference type="SAM" id="Phobius"/>
    </source>
</evidence>
<evidence type="ECO:0000256" key="6">
    <source>
        <dbReference type="ARBA" id="ARBA00022989"/>
    </source>
</evidence>
<keyword evidence="7 8" id="KW-0472">Membrane</keyword>
<proteinExistence type="inferred from homology"/>
<accession>A0A5R9J8G5</accession>
<sequence>MPSYRFTAINPAGGLVRGVTEAGSEAEAVDFIRRQGNIPMRTDAASAGLGSGTFEALRRFEFSRSTLRRSEVAHFTRELAVMLGAGQDLDRALRFLDETAPSARVRTVVRSLRDQVRDGATLHEALGRHPGSFPRLHIGLVRAAEAGGNLAATLERIATLMERERALAATLTSAMIYPAMLTLAAVGAIVLLLTEVLPQFTPLFEQNGARLPASTQFLVDAGAIISSYGLLILVVLAGLGVLGWRLLRDGPARTRFDALVLRTPVLGGVLSEVLASRFTRTLGTLLLNGVPLIAAMGIVRDVIGNRAGLAAIDRGTEGAKSGAGLARTLGEAAIFPPRMIHLLRLGEETAQLGPMALRAAEIHEESTRIRVQRLVALLVPVITIVMGAAVAGIVSSLLLAMLSLNDLAQ</sequence>
<keyword evidence="3" id="KW-1003">Cell membrane</keyword>
<dbReference type="InterPro" id="IPR003004">
    <property type="entry name" value="GspF/PilC"/>
</dbReference>
<evidence type="ECO:0000256" key="2">
    <source>
        <dbReference type="ARBA" id="ARBA00005745"/>
    </source>
</evidence>
<evidence type="ECO:0000256" key="3">
    <source>
        <dbReference type="ARBA" id="ARBA00022475"/>
    </source>
</evidence>
<evidence type="ECO:0000256" key="5">
    <source>
        <dbReference type="ARBA" id="ARBA00022692"/>
    </source>
</evidence>
<feature type="transmembrane region" description="Helical" evidence="8">
    <location>
        <begin position="166"/>
        <end position="193"/>
    </location>
</feature>